<accession>D4D7M4</accession>
<gene>
    <name evidence="11" type="ORF">TRV_03108</name>
</gene>
<name>D4D7M4_TRIVH</name>
<evidence type="ECO:0000256" key="3">
    <source>
        <dbReference type="ARBA" id="ARBA00022927"/>
    </source>
</evidence>
<evidence type="ECO:0000259" key="9">
    <source>
        <dbReference type="Pfam" id="PF24597"/>
    </source>
</evidence>
<protein>
    <submittedName>
        <fullName evidence="11">Cellular morphogenesis regulator DopA</fullName>
    </submittedName>
</protein>
<feature type="region of interest" description="Disordered" evidence="7">
    <location>
        <begin position="1763"/>
        <end position="1799"/>
    </location>
</feature>
<evidence type="ECO:0000313" key="12">
    <source>
        <dbReference type="Proteomes" id="UP000008383"/>
    </source>
</evidence>
<dbReference type="SUPFAM" id="SSF48371">
    <property type="entry name" value="ARM repeat"/>
    <property type="match status" value="1"/>
</dbReference>
<dbReference type="Proteomes" id="UP000008383">
    <property type="component" value="Unassembled WGS sequence"/>
</dbReference>
<evidence type="ECO:0000256" key="6">
    <source>
        <dbReference type="ARBA" id="ARBA00046326"/>
    </source>
</evidence>
<comment type="caution">
    <text evidence="11">The sequence shown here is derived from an EMBL/GenBank/DDBJ whole genome shotgun (WGS) entry which is preliminary data.</text>
</comment>
<feature type="region of interest" description="Disordered" evidence="7">
    <location>
        <begin position="1446"/>
        <end position="1467"/>
    </location>
</feature>
<dbReference type="Pfam" id="PF24598">
    <property type="entry name" value="DOP1_C"/>
    <property type="match status" value="1"/>
</dbReference>
<feature type="compositionally biased region" description="Low complexity" evidence="7">
    <location>
        <begin position="1"/>
        <end position="21"/>
    </location>
</feature>
<comment type="similarity">
    <text evidence="6">Belongs to the DOP1 family.</text>
</comment>
<evidence type="ECO:0000256" key="5">
    <source>
        <dbReference type="ARBA" id="ARBA00023136"/>
    </source>
</evidence>
<feature type="compositionally biased region" description="Polar residues" evidence="7">
    <location>
        <begin position="1765"/>
        <end position="1783"/>
    </location>
</feature>
<keyword evidence="3" id="KW-0653">Protein transport</keyword>
<dbReference type="GO" id="GO:0015031">
    <property type="term" value="P:protein transport"/>
    <property type="evidence" value="ECO:0007669"/>
    <property type="project" value="UniProtKB-KW"/>
</dbReference>
<dbReference type="PANTHER" id="PTHR14042">
    <property type="entry name" value="DOPEY-RELATED"/>
    <property type="match status" value="1"/>
</dbReference>
<keyword evidence="5" id="KW-0472">Membrane</keyword>
<feature type="domain" description="DOP1-like middle TPR" evidence="9">
    <location>
        <begin position="404"/>
        <end position="626"/>
    </location>
</feature>
<proteinExistence type="inferred from homology"/>
<feature type="domain" description="DOP1-like C-terminal" evidence="10">
    <location>
        <begin position="1389"/>
        <end position="1844"/>
    </location>
</feature>
<keyword evidence="12" id="KW-1185">Reference proteome</keyword>
<dbReference type="GO" id="GO:0005768">
    <property type="term" value="C:endosome"/>
    <property type="evidence" value="ECO:0007669"/>
    <property type="project" value="TreeGrafter"/>
</dbReference>
<dbReference type="KEGG" id="tve:TRV_03108"/>
<dbReference type="InterPro" id="IPR056458">
    <property type="entry name" value="TPR_DOP1_M"/>
</dbReference>
<dbReference type="InterPro" id="IPR016024">
    <property type="entry name" value="ARM-type_fold"/>
</dbReference>
<sequence>MSLEPSGLPRSSSPASSEASLPKPPNRPYEAILDAEGLKKDKSYRRYAANVDRALSLFDTALQEWADYISFLSRLLKALQTHPPSLYLVPNKLLVAKRLAQCLNPALPSGVHQKTLEVYGYIFGLLKSDGLARDLAIYLPGIAPILSFASLSVRPIFLSLIESHILQLSPTALRPAIKSIILALLPGLEDETSEDFEETLKLVDKLREISSTAGDDSGAATGSQYFWQCMFLASVTNPSRRVGALAYLNRHLPKLAGKIPSDDIVNETGDYEQGENRTHDTTSALESVTSPEPGLLIRCFATGLADEQVLIQRNFLDLLVTHLPLHSSVLQRRITSKDLELLVGAAVGVVIRRDMSLNRRLWAWLLGPDFDKSSHANDAGVHNSMSASSAAMATFDNNSSKSHYFEQFGFKPLVSSIKSMLAKNSSNPNERSRPYRISLSLMDRWEVGGLVVPEVFLPVIRSTQRYKHIAKSKASFDEVFRSASAFFDGVESSLIFSELVGLVLSPRSSISRPNRMMDDLRLATFMLSHFNMKEEEMLTTHIPLLILSLLLKAKALCTSSAWNEPGYSSVASSALDEIGSVANLLVRLVPERAFTPHPEKSRDSNMDNSTTSINNEQVTKAILSFYSRSKDSLRLPEPPFSSTGVATIILREAQSLVMLSLESDTQTEFLRERINLFVALLSKMQRAELPEPGKLYEAIEEKLTTANDGHSALPMSAVNSAVFALTSLYSTKKSSRYISYEQITDLIPVLVQQLWDFLEPANLRFHVEAAACLWLLHSVSWRDHLVEAAITSVMISPSTSSHQAPLDQAEKFFVLWNHSHHSNTDSFALRTPSDDGPDIKTVYRANLLSQPLFNVLGLLSSGSEDTSLAVRDWLRDLPSTYELFRVILLKFRDFHLLQETSTEETSEFRETMILNHANQCIYMLQLVRNVLSVLSPAGWSLILSNTATQPSRTKSVPFDVEVSALLKIKLENKGEVTIQTEISQICFHALHGVHRVPESLHQQQNQIRKEALSLLRLLLSSTGAEKLLSLDIDSYLLDHLSLALDEGKVEHQSSIIDALTPVLKMRYAHHIGLSTAASNRHQRKGSFDISRMSFSAERSDKSQESQTLPQPPAKLLDCLLKGISSKVSRPIIDKWVNFLAECLPLYYKSIFKVLLTLAECFCKEISSSFNELQVMFQKLSEGSPSCSPEHTTIALLSGLETCVATAHDRLQVEEVNTAAVKSPDQPQGFFGSMFASEGAQAQPTSSNNTRLTVLLCFQDAMQLCYSIWAWGPGGRSKSPRDLDSVASFQYTSLRMRNRARRILEHLFAAEALECLETLIKLWRTSIALDEPAKSRAIFSLLHTLDGSKPKVTIPAIFNAIYSRTSPAALEPSRKSSMSSELSETDLAAFLVMYAKSLDDDFLDDIWGDCITFLKDVLTNPFPHRQILPRLLEFAVVLGGKMENTTFGDDRRTRRELGESENSSSSSLLQRIGPDDIIGILSVSLPTLTATLDEADRVSNALSSISTNIISPTFHSRLFPSNVDKNTLDLLQQISKVQGASKIWKKDVNDAFNDSKFFGFKFGLVKSHWIRLFRQWALTDTERLTEVLTRLTSPTSAGIMFGVGASAARLEADRKAQLNLRRIALLIIASDEDHFSAELSELQQKLEDLLAATHVSSPSSVTRAEIYMVLRALVLRTGSTSIAPFWPMISTELQDAISAISPDQESESSNPYSLLQAAKLLETLLLISPDDFQLQEWLFVTDTIDVVYPPNRWESRALADELSRSLGKSKSPQSEHSASAQDTNGYDGGGDDESVGTESSKKDGFKKAWLNSDLSRETAKDEIIEKLLRPFFDRLSIHSFETMYSMGVPDIAACTDDLLADLFNEFTIKFKEKQISWTESEDPFCCSPLQHMHVKGIRRRQSILKSDSEIIEDYRNIDGLRIQ</sequence>
<evidence type="ECO:0000256" key="7">
    <source>
        <dbReference type="SAM" id="MobiDB-lite"/>
    </source>
</evidence>
<feature type="region of interest" description="Disordered" evidence="7">
    <location>
        <begin position="1"/>
        <end position="28"/>
    </location>
</feature>
<evidence type="ECO:0000256" key="4">
    <source>
        <dbReference type="ARBA" id="ARBA00023034"/>
    </source>
</evidence>
<feature type="domain" description="DOP1 N-terminal" evidence="8">
    <location>
        <begin position="41"/>
        <end position="369"/>
    </location>
</feature>
<dbReference type="EMBL" id="ACYE01000160">
    <property type="protein sequence ID" value="EFE42155.1"/>
    <property type="molecule type" value="Genomic_DNA"/>
</dbReference>
<dbReference type="GeneID" id="9581463"/>
<dbReference type="GO" id="GO:0006895">
    <property type="term" value="P:Golgi to endosome transport"/>
    <property type="evidence" value="ECO:0007669"/>
    <property type="project" value="InterPro"/>
</dbReference>
<reference evidence="12" key="1">
    <citation type="journal article" date="2011" name="Genome Biol.">
        <title>Comparative and functional genomics provide insights into the pathogenicity of dermatophytic fungi.</title>
        <authorList>
            <person name="Burmester A."/>
            <person name="Shelest E."/>
            <person name="Gloeckner G."/>
            <person name="Heddergott C."/>
            <person name="Schindler S."/>
            <person name="Staib P."/>
            <person name="Heidel A."/>
            <person name="Felder M."/>
            <person name="Petzold A."/>
            <person name="Szafranski K."/>
            <person name="Feuermann M."/>
            <person name="Pedruzzi I."/>
            <person name="Priebe S."/>
            <person name="Groth M."/>
            <person name="Winkler R."/>
            <person name="Li W."/>
            <person name="Kniemeyer O."/>
            <person name="Schroeckh V."/>
            <person name="Hertweck C."/>
            <person name="Hube B."/>
            <person name="White T.C."/>
            <person name="Platzer M."/>
            <person name="Guthke R."/>
            <person name="Heitman J."/>
            <person name="Woestemeyer J."/>
            <person name="Zipfel P.F."/>
            <person name="Monod M."/>
            <person name="Brakhage A.A."/>
        </authorList>
    </citation>
    <scope>NUCLEOTIDE SEQUENCE [LARGE SCALE GENOMIC DNA]</scope>
    <source>
        <strain evidence="12">HKI 0517</strain>
    </source>
</reference>
<feature type="compositionally biased region" description="Basic and acidic residues" evidence="7">
    <location>
        <begin position="1447"/>
        <end position="1457"/>
    </location>
</feature>
<dbReference type="GO" id="GO:0005829">
    <property type="term" value="C:cytosol"/>
    <property type="evidence" value="ECO:0007669"/>
    <property type="project" value="GOC"/>
</dbReference>
<dbReference type="PANTHER" id="PTHR14042:SF24">
    <property type="entry name" value="PROTEIN DOPEY-1 HOMOLOG"/>
    <property type="match status" value="1"/>
</dbReference>
<evidence type="ECO:0000256" key="1">
    <source>
        <dbReference type="ARBA" id="ARBA00004395"/>
    </source>
</evidence>
<dbReference type="Pfam" id="PF24597">
    <property type="entry name" value="TPR_DOP1_M"/>
    <property type="match status" value="1"/>
</dbReference>
<dbReference type="GO" id="GO:0000139">
    <property type="term" value="C:Golgi membrane"/>
    <property type="evidence" value="ECO:0007669"/>
    <property type="project" value="UniProtKB-SubCell"/>
</dbReference>
<dbReference type="InterPro" id="IPR056457">
    <property type="entry name" value="DOP1_C"/>
</dbReference>
<evidence type="ECO:0000313" key="11">
    <source>
        <dbReference type="EMBL" id="EFE42155.1"/>
    </source>
</evidence>
<dbReference type="RefSeq" id="XP_003022773.1">
    <property type="nucleotide sequence ID" value="XM_003022727.1"/>
</dbReference>
<organism evidence="11 12">
    <name type="scientific">Trichophyton verrucosum (strain HKI 0517)</name>
    <dbReference type="NCBI Taxonomy" id="663202"/>
    <lineage>
        <taxon>Eukaryota</taxon>
        <taxon>Fungi</taxon>
        <taxon>Dikarya</taxon>
        <taxon>Ascomycota</taxon>
        <taxon>Pezizomycotina</taxon>
        <taxon>Eurotiomycetes</taxon>
        <taxon>Eurotiomycetidae</taxon>
        <taxon>Onygenales</taxon>
        <taxon>Arthrodermataceae</taxon>
        <taxon>Trichophyton</taxon>
    </lineage>
</organism>
<evidence type="ECO:0000259" key="10">
    <source>
        <dbReference type="Pfam" id="PF24598"/>
    </source>
</evidence>
<evidence type="ECO:0000259" key="8">
    <source>
        <dbReference type="Pfam" id="PF04118"/>
    </source>
</evidence>
<comment type="subcellular location">
    <subcellularLocation>
        <location evidence="1">Golgi apparatus membrane</location>
        <topology evidence="1">Peripheral membrane protein</topology>
    </subcellularLocation>
</comment>
<dbReference type="InterPro" id="IPR040314">
    <property type="entry name" value="DOP1"/>
</dbReference>
<dbReference type="OrthoDB" id="297643at2759"/>
<keyword evidence="2" id="KW-0813">Transport</keyword>
<feature type="region of interest" description="Disordered" evidence="7">
    <location>
        <begin position="267"/>
        <end position="287"/>
    </location>
</feature>
<dbReference type="InterPro" id="IPR007249">
    <property type="entry name" value="DOP1_N"/>
</dbReference>
<keyword evidence="4" id="KW-0333">Golgi apparatus</keyword>
<dbReference type="GO" id="GO:0005802">
    <property type="term" value="C:trans-Golgi network"/>
    <property type="evidence" value="ECO:0007669"/>
    <property type="project" value="TreeGrafter"/>
</dbReference>
<dbReference type="Pfam" id="PF04118">
    <property type="entry name" value="Dopey_N"/>
    <property type="match status" value="1"/>
</dbReference>
<dbReference type="HOGENOM" id="CLU_001197_1_0_1"/>
<evidence type="ECO:0000256" key="2">
    <source>
        <dbReference type="ARBA" id="ARBA00022448"/>
    </source>
</evidence>